<organism evidence="9 10">
    <name type="scientific">Aromatoleum tolulyticum</name>
    <dbReference type="NCBI Taxonomy" id="34027"/>
    <lineage>
        <taxon>Bacteria</taxon>
        <taxon>Pseudomonadati</taxon>
        <taxon>Pseudomonadota</taxon>
        <taxon>Betaproteobacteria</taxon>
        <taxon>Rhodocyclales</taxon>
        <taxon>Rhodocyclaceae</taxon>
        <taxon>Aromatoleum</taxon>
    </lineage>
</organism>
<dbReference type="PROSITE" id="PS51007">
    <property type="entry name" value="CYTC"/>
    <property type="match status" value="1"/>
</dbReference>
<dbReference type="PRINTS" id="PR00606">
    <property type="entry name" value="CYTCHROMECID"/>
</dbReference>
<feature type="signal peptide" evidence="7">
    <location>
        <begin position="1"/>
        <end position="21"/>
    </location>
</feature>
<evidence type="ECO:0000256" key="4">
    <source>
        <dbReference type="ARBA" id="ARBA00022982"/>
    </source>
</evidence>
<evidence type="ECO:0000259" key="8">
    <source>
        <dbReference type="PROSITE" id="PS51007"/>
    </source>
</evidence>
<dbReference type="EMBL" id="FTMD01000001">
    <property type="protein sequence ID" value="SIP86740.1"/>
    <property type="molecule type" value="Genomic_DNA"/>
</dbReference>
<dbReference type="Gene3D" id="1.10.760.10">
    <property type="entry name" value="Cytochrome c-like domain"/>
    <property type="match status" value="1"/>
</dbReference>
<keyword evidence="5 6" id="KW-0408">Iron</keyword>
<dbReference type="InterPro" id="IPR009056">
    <property type="entry name" value="Cyt_c-like_dom"/>
</dbReference>
<reference evidence="10" key="1">
    <citation type="submission" date="2017-01" db="EMBL/GenBank/DDBJ databases">
        <authorList>
            <person name="Varghese N."/>
            <person name="Submissions S."/>
        </authorList>
    </citation>
    <scope>NUCLEOTIDE SEQUENCE [LARGE SCALE GENOMIC DNA]</scope>
    <source>
        <strain evidence="10">ATCC 51758</strain>
    </source>
</reference>
<feature type="binding site" description="covalent" evidence="6">
    <location>
        <position position="40"/>
    </location>
    <ligand>
        <name>heme c</name>
        <dbReference type="ChEBI" id="CHEBI:61717"/>
    </ligand>
</feature>
<evidence type="ECO:0000256" key="1">
    <source>
        <dbReference type="ARBA" id="ARBA00022448"/>
    </source>
</evidence>
<evidence type="ECO:0000313" key="9">
    <source>
        <dbReference type="EMBL" id="SIP86740.1"/>
    </source>
</evidence>
<dbReference type="Pfam" id="PF00034">
    <property type="entry name" value="Cytochrom_C"/>
    <property type="match status" value="1"/>
</dbReference>
<protein>
    <submittedName>
        <fullName evidence="9">Cytochrome c</fullName>
    </submittedName>
</protein>
<keyword evidence="7" id="KW-0732">Signal</keyword>
<gene>
    <name evidence="9" type="ORF">SAMN05421829_10154</name>
</gene>
<evidence type="ECO:0000256" key="6">
    <source>
        <dbReference type="PIRSR" id="PIRSR602324-1"/>
    </source>
</evidence>
<evidence type="ECO:0000313" key="10">
    <source>
        <dbReference type="Proteomes" id="UP000186819"/>
    </source>
</evidence>
<comment type="PTM">
    <text evidence="6">Binds 1 heme c group covalently per subunit.</text>
</comment>
<dbReference type="SUPFAM" id="SSF46626">
    <property type="entry name" value="Cytochrome c"/>
    <property type="match status" value="1"/>
</dbReference>
<accession>A0A1N6N3S7</accession>
<dbReference type="RefSeq" id="WP_076600104.1">
    <property type="nucleotide sequence ID" value="NZ_FTMD01000001.1"/>
</dbReference>
<feature type="binding site" description="covalent" evidence="6">
    <location>
        <position position="36"/>
    </location>
    <ligand>
        <name>heme c</name>
        <dbReference type="ChEBI" id="CHEBI:61717"/>
    </ligand>
</feature>
<sequence>MRKLVIALGSVVALNSMAVFAADEDAAVGLLRKSKCLNCHAVESKKDGPAYREVAAKYRGKAEAEDKLTKHITVPNKVKIDGREEPHQMVKSKDPEEIRNLVSWILSL</sequence>
<proteinExistence type="predicted"/>
<dbReference type="GO" id="GO:0009055">
    <property type="term" value="F:electron transfer activity"/>
    <property type="evidence" value="ECO:0007669"/>
    <property type="project" value="InterPro"/>
</dbReference>
<evidence type="ECO:0000256" key="7">
    <source>
        <dbReference type="SAM" id="SignalP"/>
    </source>
</evidence>
<evidence type="ECO:0000256" key="3">
    <source>
        <dbReference type="ARBA" id="ARBA00022723"/>
    </source>
</evidence>
<dbReference type="InterPro" id="IPR002324">
    <property type="entry name" value="Cyt_c_ID"/>
</dbReference>
<feature type="chain" id="PRO_5012184628" evidence="7">
    <location>
        <begin position="22"/>
        <end position="108"/>
    </location>
</feature>
<keyword evidence="1" id="KW-0813">Transport</keyword>
<evidence type="ECO:0000256" key="5">
    <source>
        <dbReference type="ARBA" id="ARBA00023004"/>
    </source>
</evidence>
<keyword evidence="3 6" id="KW-0479">Metal-binding</keyword>
<keyword evidence="10" id="KW-1185">Reference proteome</keyword>
<keyword evidence="2 6" id="KW-0349">Heme</keyword>
<dbReference type="AlphaFoldDB" id="A0A1N6N3S7"/>
<dbReference type="Proteomes" id="UP000186819">
    <property type="component" value="Unassembled WGS sequence"/>
</dbReference>
<keyword evidence="4" id="KW-0249">Electron transport</keyword>
<evidence type="ECO:0000256" key="2">
    <source>
        <dbReference type="ARBA" id="ARBA00022617"/>
    </source>
</evidence>
<dbReference type="OrthoDB" id="8593494at2"/>
<dbReference type="STRING" id="34027.SAMN05421829_10154"/>
<dbReference type="GO" id="GO:0005506">
    <property type="term" value="F:iron ion binding"/>
    <property type="evidence" value="ECO:0007669"/>
    <property type="project" value="InterPro"/>
</dbReference>
<name>A0A1N6N3S7_9RHOO</name>
<dbReference type="InterPro" id="IPR036909">
    <property type="entry name" value="Cyt_c-like_dom_sf"/>
</dbReference>
<dbReference type="GO" id="GO:0020037">
    <property type="term" value="F:heme binding"/>
    <property type="evidence" value="ECO:0007669"/>
    <property type="project" value="InterPro"/>
</dbReference>
<feature type="domain" description="Cytochrome c" evidence="8">
    <location>
        <begin position="24"/>
        <end position="108"/>
    </location>
</feature>